<evidence type="ECO:0000256" key="10">
    <source>
        <dbReference type="ARBA" id="ARBA00023306"/>
    </source>
</evidence>
<keyword evidence="10" id="KW-0131">Cell cycle</keyword>
<evidence type="ECO:0000256" key="9">
    <source>
        <dbReference type="ARBA" id="ARBA00023067"/>
    </source>
</evidence>
<dbReference type="Proteomes" id="UP000255414">
    <property type="component" value="Chromosome 6"/>
</dbReference>
<dbReference type="GO" id="GO:0003682">
    <property type="term" value="F:chromatin binding"/>
    <property type="evidence" value="ECO:0007669"/>
    <property type="project" value="TreeGrafter"/>
</dbReference>
<feature type="compositionally biased region" description="Low complexity" evidence="11">
    <location>
        <begin position="1200"/>
        <end position="1216"/>
    </location>
</feature>
<dbReference type="PANTHER" id="PTHR13108">
    <property type="entry name" value="CONDENSIN COMPLEX SUBUNIT 2"/>
    <property type="match status" value="1"/>
</dbReference>
<keyword evidence="5" id="KW-0158">Chromosome</keyword>
<gene>
    <name evidence="12" type="ORF">LINF_060010200</name>
</gene>
<protein>
    <recommendedName>
        <fullName evidence="4">Condensin complex subunit 2</fullName>
    </recommendedName>
</protein>
<dbReference type="EMBL" id="LR812939">
    <property type="protein sequence ID" value="CAC9445780.1"/>
    <property type="molecule type" value="Genomic_DNA"/>
</dbReference>
<evidence type="ECO:0000256" key="5">
    <source>
        <dbReference type="ARBA" id="ARBA00022454"/>
    </source>
</evidence>
<feature type="compositionally biased region" description="Acidic residues" evidence="11">
    <location>
        <begin position="836"/>
        <end position="857"/>
    </location>
</feature>
<evidence type="ECO:0000313" key="13">
    <source>
        <dbReference type="Proteomes" id="UP000255414"/>
    </source>
</evidence>
<feature type="region of interest" description="Disordered" evidence="11">
    <location>
        <begin position="516"/>
        <end position="556"/>
    </location>
</feature>
<keyword evidence="6" id="KW-0963">Cytoplasm</keyword>
<evidence type="ECO:0000256" key="7">
    <source>
        <dbReference type="ARBA" id="ARBA00022618"/>
    </source>
</evidence>
<accession>A0A6L0WI26</accession>
<feature type="compositionally biased region" description="Basic and acidic residues" evidence="11">
    <location>
        <begin position="950"/>
        <end position="962"/>
    </location>
</feature>
<evidence type="ECO:0000313" key="12">
    <source>
        <dbReference type="EMBL" id="CAC9445780.1"/>
    </source>
</evidence>
<dbReference type="GO" id="GO:0007076">
    <property type="term" value="P:mitotic chromosome condensation"/>
    <property type="evidence" value="ECO:0007669"/>
    <property type="project" value="InterPro"/>
</dbReference>
<dbReference type="VEuPathDB" id="TriTrypDB:LINF_060010200"/>
<proteinExistence type="inferred from homology"/>
<dbReference type="InterPro" id="IPR022816">
    <property type="entry name" value="Condensin_barren_su2"/>
</dbReference>
<evidence type="ECO:0000256" key="1">
    <source>
        <dbReference type="ARBA" id="ARBA00004286"/>
    </source>
</evidence>
<feature type="region of interest" description="Disordered" evidence="11">
    <location>
        <begin position="767"/>
        <end position="861"/>
    </location>
</feature>
<feature type="compositionally biased region" description="Polar residues" evidence="11">
    <location>
        <begin position="344"/>
        <end position="359"/>
    </location>
</feature>
<evidence type="ECO:0000256" key="4">
    <source>
        <dbReference type="ARBA" id="ARBA00016065"/>
    </source>
</evidence>
<sequence>MLTVHLCRCRLPLFVVRVMHFQTTMWRMLQPSLTPWRSHAVKEGGQSGDGARGEEVVRIQAYTQRRVRAYSLRLSSTAFSRSVRAPPPLCRTCNCAQESKAHCLLLPPRAPTASPLILLLTFPPPPFVAHRCSVCRSCASGCVPVFLKCGRSQSTATAHTQAHPYKKRERLGHRFGRFDTSSISLLVNIDRRWAARTSTTTLPRPTPTSLPPLFGSARCFPFSLVLTRFSFCVCLCARAPALAQTLGSCAELLGCHHIKASASHIKASRGRTDVRFLVSSVRVGLLGAAALASREGIGTAYVPFLRLAPPPTLCQRESRGAPLSSSPSTDMHTPEPRLRHSRGGNASTTPQVDSSNATPTPRAGFLRRGGDDGGGDTLHGAIAAGPSVLFDEETGTAVAVDGSPQPTQLTQQQQLYPGQARLPRQRPRFHTVQDLDVALNQAIEGKITSRNAWASKEASDLLEGITHTIETTLDNASTDDYAGFAKAATVVEGCSKVWTSRVDSTYQRSNQMVQRLLRKDDTSGKPPTGGRDDGEGGDGEEGEEQQRAKSRSRSVATASAAAAATRTLAMEAAEINLDSKSRTALTQTHVNAQFRAITSKFDQGNAQGLLMNNAPMGRAGNIILDVDYSVMPASDAVDGCSRQGSRRISGPSARSPSGGSGAEGQETQAETVTPSRVSQHASVELDAAVYETVADLPPYYGVTTVVPLTGQLRSIRGSESFPQARDSAGGVSSAGDARGSQASAIDPLLLLPHVSPPRQDLSDLARVSLKSDPREGYNGSGASGEANRESRSCITSHSDRTAATAGGGDAAMSAYDSQQEQEAEGGFATRGNGNDDGVDGDNADFDDWDGVGDDDDDSRCYNKADISARTDSEGADRGAEARRLVSGAAEMELMDNLFHGHTQLALEAEDPTSWCPLSEVSANPLAGVQGLSALSRLHREHRFAQSQKGADGDDAARNRNGGERGSSLSSPVGAQLQPTTKRGRKERTVVFQLPQSPSCGRGAGASGVASATAAFATESRLLLDDSALRQATTAARNITPLGKQLLFARNAAQEVLAYTQSAVQRSKAEQAGLLLPEAPIRGKTIPSYMPFPVHTQDFFQPFSTSLTHWNLLRKSATGHLVDSTAGARNNEGPSSSSVMAGGSSSCCITGDCSSRLGLATRTGEYFSAEALDEDSYGGVGARYGDDNMPVEFFPGGAEVEAQDGGEAGGDYADYAELYGPDDNHSDEEEESRYVQGSFHSSADARLIAEMELAAAAATSVTVSGGSSTRSSGTTTDALLADPLELLKVLSPPEATLPNQVDVVKLRQLMWEALRGRLAANQQEKAVDLATLRCGAAAAVSQIAEEDEDGVASLRENRKVAMVKAHAQAALNALRQRVRSTDAGENAQSANCNEDTVADQFLDADSAATGATAAAAAATPAGVPPTRFSDVVRSVLPHISVVSSTNTLSPAFFFFSILFLANEHNVVLQSVEDLNDLVACGIAGRVGE</sequence>
<feature type="compositionally biased region" description="Low complexity" evidence="11">
    <location>
        <begin position="646"/>
        <end position="657"/>
    </location>
</feature>
<feature type="compositionally biased region" description="Low complexity" evidence="11">
    <location>
        <begin position="1132"/>
        <end position="1142"/>
    </location>
</feature>
<evidence type="ECO:0000256" key="6">
    <source>
        <dbReference type="ARBA" id="ARBA00022490"/>
    </source>
</evidence>
<keyword evidence="9" id="KW-0226">DNA condensation</keyword>
<feature type="region of interest" description="Disordered" evidence="11">
    <location>
        <begin position="718"/>
        <end position="739"/>
    </location>
</feature>
<comment type="subcellular location">
    <subcellularLocation>
        <location evidence="1">Chromosome</location>
    </subcellularLocation>
    <subcellularLocation>
        <location evidence="2">Cytoplasm</location>
    </subcellularLocation>
</comment>
<organism evidence="12 13">
    <name type="scientific">Leishmania infantum</name>
    <dbReference type="NCBI Taxonomy" id="5671"/>
    <lineage>
        <taxon>Eukaryota</taxon>
        <taxon>Discoba</taxon>
        <taxon>Euglenozoa</taxon>
        <taxon>Kinetoplastea</taxon>
        <taxon>Metakinetoplastina</taxon>
        <taxon>Trypanosomatida</taxon>
        <taxon>Trypanosomatidae</taxon>
        <taxon>Leishmaniinae</taxon>
        <taxon>Leishmania</taxon>
    </lineage>
</organism>
<comment type="similarity">
    <text evidence="3">Belongs to the CND2 (condensin subunit 2) family.</text>
</comment>
<evidence type="ECO:0000256" key="2">
    <source>
        <dbReference type="ARBA" id="ARBA00004496"/>
    </source>
</evidence>
<feature type="compositionally biased region" description="Polar residues" evidence="11">
    <location>
        <begin position="966"/>
        <end position="980"/>
    </location>
</feature>
<feature type="compositionally biased region" description="Polar residues" evidence="11">
    <location>
        <begin position="665"/>
        <end position="678"/>
    </location>
</feature>
<evidence type="ECO:0000256" key="8">
    <source>
        <dbReference type="ARBA" id="ARBA00022776"/>
    </source>
</evidence>
<feature type="region of interest" description="Disordered" evidence="11">
    <location>
        <begin position="636"/>
        <end position="678"/>
    </location>
</feature>
<name>A0A6L0WI26_LEIIN</name>
<evidence type="ECO:0000256" key="11">
    <source>
        <dbReference type="SAM" id="MobiDB-lite"/>
    </source>
</evidence>
<dbReference type="Pfam" id="PF05786">
    <property type="entry name" value="Cnd2"/>
    <property type="match status" value="1"/>
</dbReference>
<evidence type="ECO:0000256" key="3">
    <source>
        <dbReference type="ARBA" id="ARBA00009471"/>
    </source>
</evidence>
<feature type="region of interest" description="Disordered" evidence="11">
    <location>
        <begin position="1200"/>
        <end position="1235"/>
    </location>
</feature>
<dbReference type="GO" id="GO:0000796">
    <property type="term" value="C:condensin complex"/>
    <property type="evidence" value="ECO:0007669"/>
    <property type="project" value="InterPro"/>
</dbReference>
<dbReference type="GO" id="GO:0051301">
    <property type="term" value="P:cell division"/>
    <property type="evidence" value="ECO:0007669"/>
    <property type="project" value="UniProtKB-KW"/>
</dbReference>
<feature type="region of interest" description="Disordered" evidence="11">
    <location>
        <begin position="1123"/>
        <end position="1142"/>
    </location>
</feature>
<reference evidence="12" key="1">
    <citation type="submission" date="2020-06" db="EMBL/GenBank/DDBJ databases">
        <authorList>
            <person name="Gonzalez-de la Fuente S."/>
            <person name="Peiro-Pastor R."/>
            <person name="Rastrojo A."/>
            <person name="Moreno J."/>
            <person name="Carrasco-Ramiro F."/>
            <person name="Requena JM."/>
            <person name="Aguado B."/>
        </authorList>
    </citation>
    <scope>NUCLEOTIDE SEQUENCE</scope>
</reference>
<dbReference type="PANTHER" id="PTHR13108:SF9">
    <property type="entry name" value="CONDENSIN COMPLEX SUBUNIT 2"/>
    <property type="match status" value="1"/>
</dbReference>
<dbReference type="GO" id="GO:0005737">
    <property type="term" value="C:cytoplasm"/>
    <property type="evidence" value="ECO:0007669"/>
    <property type="project" value="UniProtKB-SubCell"/>
</dbReference>
<keyword evidence="7" id="KW-0132">Cell division</keyword>
<feature type="region of interest" description="Disordered" evidence="11">
    <location>
        <begin position="315"/>
        <end position="380"/>
    </location>
</feature>
<keyword evidence="8" id="KW-0498">Mitosis</keyword>
<feature type="region of interest" description="Disordered" evidence="11">
    <location>
        <begin position="942"/>
        <end position="986"/>
    </location>
</feature>